<protein>
    <submittedName>
        <fullName evidence="1">Uncharacterized protein</fullName>
    </submittedName>
</protein>
<sequence>MVMRNHELVESGACPYVFAPELGSGPSPPVRLSPIIPTVGAVQTFGVVGRGSNGRSVDRQSKGAIPALRSLLGGGEDCTSDNVLNVASPLAAQQQFRSDDLYQSNWYRESSSDKSKTRNEMHIDF</sequence>
<keyword evidence="2" id="KW-1185">Reference proteome</keyword>
<name>A0A1R0GX54_9FUNG</name>
<comment type="caution">
    <text evidence="1">The sequence shown here is derived from an EMBL/GenBank/DDBJ whole genome shotgun (WGS) entry which is preliminary data.</text>
</comment>
<evidence type="ECO:0000313" key="2">
    <source>
        <dbReference type="Proteomes" id="UP000187455"/>
    </source>
</evidence>
<accession>A0A1R0GX54</accession>
<dbReference type="EMBL" id="LSSL01002409">
    <property type="protein sequence ID" value="OLY81481.1"/>
    <property type="molecule type" value="Genomic_DNA"/>
</dbReference>
<dbReference type="AlphaFoldDB" id="A0A1R0GX54"/>
<dbReference type="Proteomes" id="UP000187455">
    <property type="component" value="Unassembled WGS sequence"/>
</dbReference>
<organism evidence="1 2">
    <name type="scientific">Smittium mucronatum</name>
    <dbReference type="NCBI Taxonomy" id="133383"/>
    <lineage>
        <taxon>Eukaryota</taxon>
        <taxon>Fungi</taxon>
        <taxon>Fungi incertae sedis</taxon>
        <taxon>Zoopagomycota</taxon>
        <taxon>Kickxellomycotina</taxon>
        <taxon>Harpellomycetes</taxon>
        <taxon>Harpellales</taxon>
        <taxon>Legeriomycetaceae</taxon>
        <taxon>Smittium</taxon>
    </lineage>
</organism>
<reference evidence="1 2" key="1">
    <citation type="journal article" date="2016" name="Mol. Biol. Evol.">
        <title>Genome-Wide Survey of Gut Fungi (Harpellales) Reveals the First Horizontally Transferred Ubiquitin Gene from a Mosquito Host.</title>
        <authorList>
            <person name="Wang Y."/>
            <person name="White M.M."/>
            <person name="Kvist S."/>
            <person name="Moncalvo J.M."/>
        </authorList>
    </citation>
    <scope>NUCLEOTIDE SEQUENCE [LARGE SCALE GENOMIC DNA]</scope>
    <source>
        <strain evidence="1 2">ALG-7-W6</strain>
    </source>
</reference>
<gene>
    <name evidence="1" type="ORF">AYI68_g4412</name>
</gene>
<proteinExistence type="predicted"/>
<evidence type="ECO:0000313" key="1">
    <source>
        <dbReference type="EMBL" id="OLY81481.1"/>
    </source>
</evidence>